<gene>
    <name evidence="1" type="ORF">LRS13_22190</name>
</gene>
<sequence length="166" mass="18666">MRLRAEVTIDAPPAAVWALVGDPRGQLRFWSGLTRYEPVGRRLTGVGARYRVLMRLGSADVGGLIELVEWQPRAELAWTSVSGVDMRGRFRLRGRDDDRRTHVELRLAYGIAGAGLTGWLAEQAAAPTVRHYLRGTLTELARQVEHEQARAEAETRRARLRARRVS</sequence>
<dbReference type="Pfam" id="PF10604">
    <property type="entry name" value="Polyketide_cyc2"/>
    <property type="match status" value="1"/>
</dbReference>
<name>A0ABY5PFB8_9ACTN</name>
<dbReference type="InterPro" id="IPR019587">
    <property type="entry name" value="Polyketide_cyclase/dehydratase"/>
</dbReference>
<protein>
    <submittedName>
        <fullName evidence="1">SRPBCC family protein</fullName>
    </submittedName>
</protein>
<dbReference type="InterPro" id="IPR023393">
    <property type="entry name" value="START-like_dom_sf"/>
</dbReference>
<dbReference type="EMBL" id="CP088295">
    <property type="protein sequence ID" value="UUY03349.1"/>
    <property type="molecule type" value="Genomic_DNA"/>
</dbReference>
<dbReference type="SUPFAM" id="SSF55961">
    <property type="entry name" value="Bet v1-like"/>
    <property type="match status" value="1"/>
</dbReference>
<evidence type="ECO:0000313" key="1">
    <source>
        <dbReference type="EMBL" id="UUY03349.1"/>
    </source>
</evidence>
<evidence type="ECO:0000313" key="2">
    <source>
        <dbReference type="Proteomes" id="UP001058860"/>
    </source>
</evidence>
<proteinExistence type="predicted"/>
<keyword evidence="2" id="KW-1185">Reference proteome</keyword>
<dbReference type="Gene3D" id="3.30.530.20">
    <property type="match status" value="1"/>
</dbReference>
<dbReference type="Proteomes" id="UP001058860">
    <property type="component" value="Chromosome"/>
</dbReference>
<organism evidence="1 2">
    <name type="scientific">Svornostia abyssi</name>
    <dbReference type="NCBI Taxonomy" id="2898438"/>
    <lineage>
        <taxon>Bacteria</taxon>
        <taxon>Bacillati</taxon>
        <taxon>Actinomycetota</taxon>
        <taxon>Thermoleophilia</taxon>
        <taxon>Solirubrobacterales</taxon>
        <taxon>Baekduiaceae</taxon>
        <taxon>Svornostia</taxon>
    </lineage>
</organism>
<reference evidence="2" key="1">
    <citation type="submission" date="2021-11" db="EMBL/GenBank/DDBJ databases">
        <title>Cultivation dependent microbiological survey of springs from the worlds oldest radium mine currently devoted to the extraction of radon-saturated water.</title>
        <authorList>
            <person name="Kapinusova G."/>
            <person name="Smrhova T."/>
            <person name="Strejcek M."/>
            <person name="Suman J."/>
            <person name="Jani K."/>
            <person name="Pajer P."/>
            <person name="Uhlik O."/>
        </authorList>
    </citation>
    <scope>NUCLEOTIDE SEQUENCE [LARGE SCALE GENOMIC DNA]</scope>
    <source>
        <strain evidence="2">J379</strain>
    </source>
</reference>
<dbReference type="CDD" id="cd07812">
    <property type="entry name" value="SRPBCC"/>
    <property type="match status" value="1"/>
</dbReference>
<accession>A0ABY5PFB8</accession>
<dbReference type="RefSeq" id="WP_353863857.1">
    <property type="nucleotide sequence ID" value="NZ_CP088295.1"/>
</dbReference>